<protein>
    <submittedName>
        <fullName evidence="1">Uncharacterized protein</fullName>
    </submittedName>
</protein>
<name>A0A510KWH3_9FUSO</name>
<dbReference type="OrthoDB" id="9776217at2"/>
<accession>A0A510KWH3</accession>
<dbReference type="EMBL" id="AP019843">
    <property type="protein sequence ID" value="BBM56022.1"/>
    <property type="molecule type" value="Genomic_DNA"/>
</dbReference>
<organism evidence="1 2">
    <name type="scientific">Leptotrichia wadei</name>
    <dbReference type="NCBI Taxonomy" id="157687"/>
    <lineage>
        <taxon>Bacteria</taxon>
        <taxon>Fusobacteriati</taxon>
        <taxon>Fusobacteriota</taxon>
        <taxon>Fusobacteriia</taxon>
        <taxon>Fusobacteriales</taxon>
        <taxon>Leptotrichiaceae</taxon>
        <taxon>Leptotrichia</taxon>
    </lineage>
</organism>
<evidence type="ECO:0000313" key="1">
    <source>
        <dbReference type="EMBL" id="BBM56022.1"/>
    </source>
</evidence>
<keyword evidence="1" id="KW-0614">Plasmid</keyword>
<dbReference type="InterPro" id="IPR027417">
    <property type="entry name" value="P-loop_NTPase"/>
</dbReference>
<evidence type="ECO:0000313" key="2">
    <source>
        <dbReference type="Proteomes" id="UP000321944"/>
    </source>
</evidence>
<reference evidence="1 2" key="1">
    <citation type="submission" date="2019-07" db="EMBL/GenBank/DDBJ databases">
        <title>Complete Genome Sequence of Leptotrichia wadei Strain JMUB3936.</title>
        <authorList>
            <person name="Watanabe S."/>
            <person name="Cui L."/>
        </authorList>
    </citation>
    <scope>NUCLEOTIDE SEQUENCE [LARGE SCALE GENOMIC DNA]</scope>
    <source>
        <strain evidence="1 2">JMUB3936</strain>
        <plasmid evidence="2">pjmub3934p2 dna</plasmid>
    </source>
</reference>
<dbReference type="AlphaFoldDB" id="A0A510KWH3"/>
<gene>
    <name evidence="1" type="ORF">JMUB3936_p2038</name>
</gene>
<dbReference type="RefSeq" id="WP_147004650.1">
    <property type="nucleotide sequence ID" value="NZ_AP019843.1"/>
</dbReference>
<geneLocation type="plasmid" evidence="2">
    <name>pjmub3934p2 dna</name>
</geneLocation>
<proteinExistence type="predicted"/>
<dbReference type="Proteomes" id="UP000321944">
    <property type="component" value="Plasmid pJMUB3934p2"/>
</dbReference>
<dbReference type="Gene3D" id="3.40.50.300">
    <property type="entry name" value="P-loop containing nucleotide triphosphate hydrolases"/>
    <property type="match status" value="1"/>
</dbReference>
<sequence length="61" mass="7160">MSGNPGTGKTYYTTCIMNVLNQKYLVYKTTLSDLLEEIRKSYKSFENENDDFYSADYPKRN</sequence>